<comment type="caution">
    <text evidence="7">The sequence shown here is derived from an EMBL/GenBank/DDBJ whole genome shotgun (WGS) entry which is preliminary data.</text>
</comment>
<dbReference type="SUPFAM" id="SSF48498">
    <property type="entry name" value="Tetracyclin repressor-like, C-terminal domain"/>
    <property type="match status" value="1"/>
</dbReference>
<dbReference type="PANTHER" id="PTHR30055:SF226">
    <property type="entry name" value="HTH-TYPE TRANSCRIPTIONAL REGULATOR PKSA"/>
    <property type="match status" value="1"/>
</dbReference>
<dbReference type="InterPro" id="IPR039538">
    <property type="entry name" value="BetI_C"/>
</dbReference>
<sequence length="205" mass="22633">MARAGTYAKGVARREEILTKALEVVAQSGPSAAYVKDIADAVGLTPAGLLHYFDSKDELFAEILRRRNEVDVENYWPRASEAEHLESLRRGYLDIIEHNATVPGVVQLYMRVAADSPSPDHPAHAFFREHGEELRAALMRGIVRLQAEGELDPGTDPEMLARVLQAVADGLQMQWMLEPDVDMAAGVDTLFSLLVPARRAGDQRS</sequence>
<feature type="domain" description="HTH tetR-type" evidence="6">
    <location>
        <begin position="11"/>
        <end position="71"/>
    </location>
</feature>
<keyword evidence="4" id="KW-0804">Transcription</keyword>
<dbReference type="EMBL" id="JTDK01000001">
    <property type="protein sequence ID" value="KHK99968.1"/>
    <property type="molecule type" value="Genomic_DNA"/>
</dbReference>
<dbReference type="Proteomes" id="UP000031030">
    <property type="component" value="Unassembled WGS sequence"/>
</dbReference>
<dbReference type="SUPFAM" id="SSF46689">
    <property type="entry name" value="Homeodomain-like"/>
    <property type="match status" value="1"/>
</dbReference>
<proteinExistence type="predicted"/>
<dbReference type="InterPro" id="IPR009057">
    <property type="entry name" value="Homeodomain-like_sf"/>
</dbReference>
<dbReference type="AlphaFoldDB" id="A0A0B2A8T2"/>
<dbReference type="InterPro" id="IPR001647">
    <property type="entry name" value="HTH_TetR"/>
</dbReference>
<organism evidence="7 8">
    <name type="scientific">Microbacterium mangrovi</name>
    <dbReference type="NCBI Taxonomy" id="1348253"/>
    <lineage>
        <taxon>Bacteria</taxon>
        <taxon>Bacillati</taxon>
        <taxon>Actinomycetota</taxon>
        <taxon>Actinomycetes</taxon>
        <taxon>Micrococcales</taxon>
        <taxon>Microbacteriaceae</taxon>
        <taxon>Microbacterium</taxon>
    </lineage>
</organism>
<evidence type="ECO:0000313" key="8">
    <source>
        <dbReference type="Proteomes" id="UP000031030"/>
    </source>
</evidence>
<protein>
    <recommendedName>
        <fullName evidence="6">HTH tetR-type domain-containing protein</fullName>
    </recommendedName>
</protein>
<dbReference type="Pfam" id="PF13977">
    <property type="entry name" value="TetR_C_6"/>
    <property type="match status" value="1"/>
</dbReference>
<dbReference type="InterPro" id="IPR036271">
    <property type="entry name" value="Tet_transcr_reg_TetR-rel_C_sf"/>
</dbReference>
<dbReference type="STRING" id="1348253.LK09_01230"/>
<evidence type="ECO:0000256" key="1">
    <source>
        <dbReference type="ARBA" id="ARBA00022491"/>
    </source>
</evidence>
<dbReference type="Pfam" id="PF00440">
    <property type="entry name" value="TetR_N"/>
    <property type="match status" value="1"/>
</dbReference>
<dbReference type="Gene3D" id="1.10.357.10">
    <property type="entry name" value="Tetracycline Repressor, domain 2"/>
    <property type="match status" value="1"/>
</dbReference>
<keyword evidence="8" id="KW-1185">Reference proteome</keyword>
<evidence type="ECO:0000313" key="7">
    <source>
        <dbReference type="EMBL" id="KHK99968.1"/>
    </source>
</evidence>
<reference evidence="7 8" key="1">
    <citation type="submission" date="2014-11" db="EMBL/GenBank/DDBJ databases">
        <title>Genome sequence of Microbacterium mangrovi MUSC 115(T).</title>
        <authorList>
            <person name="Lee L.-H."/>
        </authorList>
    </citation>
    <scope>NUCLEOTIDE SEQUENCE [LARGE SCALE GENOMIC DNA]</scope>
    <source>
        <strain evidence="7 8">MUSC 115</strain>
    </source>
</reference>
<evidence type="ECO:0000256" key="2">
    <source>
        <dbReference type="ARBA" id="ARBA00023015"/>
    </source>
</evidence>
<name>A0A0B2A8T2_9MICO</name>
<dbReference type="GO" id="GO:0000976">
    <property type="term" value="F:transcription cis-regulatory region binding"/>
    <property type="evidence" value="ECO:0007669"/>
    <property type="project" value="TreeGrafter"/>
</dbReference>
<keyword evidence="1" id="KW-0678">Repressor</keyword>
<dbReference type="InterPro" id="IPR050109">
    <property type="entry name" value="HTH-type_TetR-like_transc_reg"/>
</dbReference>
<accession>A0A0B2A8T2</accession>
<dbReference type="OrthoDB" id="7505659at2"/>
<dbReference type="PROSITE" id="PS50977">
    <property type="entry name" value="HTH_TETR_2"/>
    <property type="match status" value="1"/>
</dbReference>
<dbReference type="PANTHER" id="PTHR30055">
    <property type="entry name" value="HTH-TYPE TRANSCRIPTIONAL REGULATOR RUTR"/>
    <property type="match status" value="1"/>
</dbReference>
<gene>
    <name evidence="7" type="ORF">LK09_01230</name>
</gene>
<feature type="DNA-binding region" description="H-T-H motif" evidence="5">
    <location>
        <begin position="34"/>
        <end position="53"/>
    </location>
</feature>
<keyword evidence="3 5" id="KW-0238">DNA-binding</keyword>
<dbReference type="GO" id="GO:0003700">
    <property type="term" value="F:DNA-binding transcription factor activity"/>
    <property type="evidence" value="ECO:0007669"/>
    <property type="project" value="TreeGrafter"/>
</dbReference>
<evidence type="ECO:0000256" key="4">
    <source>
        <dbReference type="ARBA" id="ARBA00023163"/>
    </source>
</evidence>
<evidence type="ECO:0000256" key="5">
    <source>
        <dbReference type="PROSITE-ProRule" id="PRU00335"/>
    </source>
</evidence>
<dbReference type="RefSeq" id="WP_039394542.1">
    <property type="nucleotide sequence ID" value="NZ_JTDK01000001.1"/>
</dbReference>
<evidence type="ECO:0000256" key="3">
    <source>
        <dbReference type="ARBA" id="ARBA00023125"/>
    </source>
</evidence>
<dbReference type="PRINTS" id="PR00455">
    <property type="entry name" value="HTHTETR"/>
</dbReference>
<keyword evidence="2" id="KW-0805">Transcription regulation</keyword>
<evidence type="ECO:0000259" key="6">
    <source>
        <dbReference type="PROSITE" id="PS50977"/>
    </source>
</evidence>